<evidence type="ECO:0000313" key="2">
    <source>
        <dbReference type="EMBL" id="KAF7348717.1"/>
    </source>
</evidence>
<feature type="compositionally biased region" description="Basic and acidic residues" evidence="1">
    <location>
        <begin position="193"/>
        <end position="207"/>
    </location>
</feature>
<organism evidence="2 3">
    <name type="scientific">Mycena venus</name>
    <dbReference type="NCBI Taxonomy" id="2733690"/>
    <lineage>
        <taxon>Eukaryota</taxon>
        <taxon>Fungi</taxon>
        <taxon>Dikarya</taxon>
        <taxon>Basidiomycota</taxon>
        <taxon>Agaricomycotina</taxon>
        <taxon>Agaricomycetes</taxon>
        <taxon>Agaricomycetidae</taxon>
        <taxon>Agaricales</taxon>
        <taxon>Marasmiineae</taxon>
        <taxon>Mycenaceae</taxon>
        <taxon>Mycena</taxon>
    </lineage>
</organism>
<feature type="region of interest" description="Disordered" evidence="1">
    <location>
        <begin position="1"/>
        <end position="30"/>
    </location>
</feature>
<dbReference type="OrthoDB" id="3014170at2759"/>
<gene>
    <name evidence="2" type="ORF">MVEN_01390600</name>
</gene>
<dbReference type="Proteomes" id="UP000620124">
    <property type="component" value="Unassembled WGS sequence"/>
</dbReference>
<reference evidence="2" key="1">
    <citation type="submission" date="2020-05" db="EMBL/GenBank/DDBJ databases">
        <title>Mycena genomes resolve the evolution of fungal bioluminescence.</title>
        <authorList>
            <person name="Tsai I.J."/>
        </authorList>
    </citation>
    <scope>NUCLEOTIDE SEQUENCE</scope>
    <source>
        <strain evidence="2">CCC161011</strain>
    </source>
</reference>
<feature type="region of interest" description="Disordered" evidence="1">
    <location>
        <begin position="70"/>
        <end position="256"/>
    </location>
</feature>
<feature type="compositionally biased region" description="Acidic residues" evidence="1">
    <location>
        <begin position="593"/>
        <end position="610"/>
    </location>
</feature>
<feature type="compositionally biased region" description="Acidic residues" evidence="1">
    <location>
        <begin position="108"/>
        <end position="138"/>
    </location>
</feature>
<sequence>MEMPGLKTRTKNKKIHPAVNAGVEKKSRRTKAEMVQVREDEATAKAHAALEQRKAEKRLAMLEDQQRRTDITYAATANHPVDKPLKARVPDVNPSDSKAHSSGADSGSGEDSDEYAQAEDEESEESEEDDADDASDEDEPKKKKKKGTTRAKIVAAHTTQDSTGTPAVEDAAKAPKRKAPDNTKAAASKKSKKNDLKKKSGLDDRRSKSQAKGASSAPEDDSMVTPGGPALDDDEKEHVEKPTKGKKKGKPSAAPILIRPVPSKALTRKAVRGGNAKWTLRDLPAGTAAEFSNEVVPLACEQAGVIAPWDGLTQKQIQRIVDRVYGEGVHKVTEDGVWAGLIEYRLYDWRGGFGTQAVNGVEMYFNADNEDEPEGGGEDEEMPDAIADPLPSAPPAAETVPVAAVAASPSASVGPSVRKFSFKTPTGIAEFVEWALAPHEESGTMAFHWKQWGDGKDKKGFLQTDLIVYTFAYHLSRLDAIPGGYERLTEPPVGALLIAVQAVQRALQFWRTGVYVNPHPMPRSNYFSGDVWGDYSISGKGGKDKLVRRATKFMPAVQKWDEDRWNKLKEVAQEWVQVRTRRRATSSRSASEVGDDSVVSEDEEVIVVSD</sequence>
<comment type="caution">
    <text evidence="2">The sequence shown here is derived from an EMBL/GenBank/DDBJ whole genome shotgun (WGS) entry which is preliminary data.</text>
</comment>
<dbReference type="AlphaFoldDB" id="A0A8H7CUI2"/>
<evidence type="ECO:0000313" key="3">
    <source>
        <dbReference type="Proteomes" id="UP000620124"/>
    </source>
</evidence>
<feature type="compositionally biased region" description="Basic and acidic residues" evidence="1">
    <location>
        <begin position="80"/>
        <end position="89"/>
    </location>
</feature>
<name>A0A8H7CUI2_9AGAR</name>
<protein>
    <submittedName>
        <fullName evidence="2">Uncharacterized protein</fullName>
    </submittedName>
</protein>
<feature type="compositionally biased region" description="Basic and acidic residues" evidence="1">
    <location>
        <begin position="170"/>
        <end position="181"/>
    </location>
</feature>
<proteinExistence type="predicted"/>
<dbReference type="EMBL" id="JACAZI010000011">
    <property type="protein sequence ID" value="KAF7348717.1"/>
    <property type="molecule type" value="Genomic_DNA"/>
</dbReference>
<feature type="region of interest" description="Disordered" evidence="1">
    <location>
        <begin position="581"/>
        <end position="610"/>
    </location>
</feature>
<accession>A0A8H7CUI2</accession>
<evidence type="ECO:0000256" key="1">
    <source>
        <dbReference type="SAM" id="MobiDB-lite"/>
    </source>
</evidence>
<keyword evidence="3" id="KW-1185">Reference proteome</keyword>